<dbReference type="PRINTS" id="PR01906">
    <property type="entry name" value="FISHGLOBIN"/>
</dbReference>
<dbReference type="InterPro" id="IPR044399">
    <property type="entry name" value="Mb-like_M"/>
</dbReference>
<dbReference type="InterPro" id="IPR009050">
    <property type="entry name" value="Globin-like_sf"/>
</dbReference>
<dbReference type="InterPro" id="IPR000971">
    <property type="entry name" value="Globin"/>
</dbReference>
<proteinExistence type="inferred from homology"/>
<dbReference type="OrthoDB" id="436496at2759"/>
<evidence type="ECO:0000313" key="9">
    <source>
        <dbReference type="Proteomes" id="UP000515163"/>
    </source>
</evidence>
<protein>
    <submittedName>
        <fullName evidence="10">Cytoglobin-2-like</fullName>
    </submittedName>
</protein>
<evidence type="ECO:0000256" key="4">
    <source>
        <dbReference type="ARBA" id="ARBA00022621"/>
    </source>
</evidence>
<keyword evidence="6" id="KW-0408">Iron</keyword>
<dbReference type="Gene3D" id="1.10.490.10">
    <property type="entry name" value="Globins"/>
    <property type="match status" value="1"/>
</dbReference>
<dbReference type="InterPro" id="IPR050532">
    <property type="entry name" value="Globin-like_OT"/>
</dbReference>
<dbReference type="GO" id="GO:0019825">
    <property type="term" value="F:oxygen binding"/>
    <property type="evidence" value="ECO:0007669"/>
    <property type="project" value="InterPro"/>
</dbReference>
<dbReference type="InParanoid" id="A0A6P8HK71"/>
<dbReference type="GO" id="GO:0016491">
    <property type="term" value="F:oxidoreductase activity"/>
    <property type="evidence" value="ECO:0007669"/>
    <property type="project" value="UniProtKB-ARBA"/>
</dbReference>
<gene>
    <name evidence="10" type="primary">LOC116292981</name>
</gene>
<evidence type="ECO:0000256" key="5">
    <source>
        <dbReference type="ARBA" id="ARBA00022723"/>
    </source>
</evidence>
<evidence type="ECO:0000256" key="7">
    <source>
        <dbReference type="RuleBase" id="RU000356"/>
    </source>
</evidence>
<dbReference type="FunCoup" id="A0A6P8HK71">
    <property type="interactions" value="458"/>
</dbReference>
<dbReference type="GO" id="GO:0005344">
    <property type="term" value="F:oxygen carrier activity"/>
    <property type="evidence" value="ECO:0007669"/>
    <property type="project" value="UniProtKB-KW"/>
</dbReference>
<dbReference type="GeneID" id="116292981"/>
<comment type="similarity">
    <text evidence="7">Belongs to the globin family.</text>
</comment>
<dbReference type="GO" id="GO:0005506">
    <property type="term" value="F:iron ion binding"/>
    <property type="evidence" value="ECO:0007669"/>
    <property type="project" value="InterPro"/>
</dbReference>
<keyword evidence="2 7" id="KW-0813">Transport</keyword>
<keyword evidence="5" id="KW-0479">Metal-binding</keyword>
<dbReference type="PROSITE" id="PS01033">
    <property type="entry name" value="GLOBIN"/>
    <property type="match status" value="1"/>
</dbReference>
<keyword evidence="9" id="KW-1185">Reference proteome</keyword>
<feature type="domain" description="Globin" evidence="8">
    <location>
        <begin position="24"/>
        <end position="171"/>
    </location>
</feature>
<evidence type="ECO:0000259" key="8">
    <source>
        <dbReference type="PROSITE" id="PS01033"/>
    </source>
</evidence>
<evidence type="ECO:0000256" key="2">
    <source>
        <dbReference type="ARBA" id="ARBA00022448"/>
    </source>
</evidence>
<dbReference type="InterPro" id="IPR013314">
    <property type="entry name" value="Globin_lamprey/hagfish"/>
</dbReference>
<evidence type="ECO:0000256" key="1">
    <source>
        <dbReference type="ARBA" id="ARBA00011245"/>
    </source>
</evidence>
<name>A0A6P8HK71_ACTTE</name>
<dbReference type="AlphaFoldDB" id="A0A6P8HK71"/>
<reference evidence="10" key="1">
    <citation type="submission" date="2025-08" db="UniProtKB">
        <authorList>
            <consortium name="RefSeq"/>
        </authorList>
    </citation>
    <scope>IDENTIFICATION</scope>
    <source>
        <tissue evidence="10">Tentacle</tissue>
    </source>
</reference>
<evidence type="ECO:0000256" key="6">
    <source>
        <dbReference type="ARBA" id="ARBA00023004"/>
    </source>
</evidence>
<dbReference type="KEGG" id="aten:116292981"/>
<dbReference type="CDD" id="cd01040">
    <property type="entry name" value="Mb-like"/>
    <property type="match status" value="1"/>
</dbReference>
<dbReference type="PANTHER" id="PTHR46458">
    <property type="entry name" value="BLR2807 PROTEIN"/>
    <property type="match status" value="1"/>
</dbReference>
<accession>A0A6P8HK71</accession>
<dbReference type="PANTHER" id="PTHR46458:SF1">
    <property type="entry name" value="GEO09476P1"/>
    <property type="match status" value="1"/>
</dbReference>
<dbReference type="InterPro" id="IPR012292">
    <property type="entry name" value="Globin/Proto"/>
</dbReference>
<sequence length="174" mass="20162">MGCSISMKNTMCKKDGECLALGETLNSAEILLIRQTWLSLEQDIKNIGKELFLRYFEKNPSYQNLFPEFRNLSRTEMEQSRAVLGHGKRVMKAIENAVATLHDHEVLKSYSIELGKRHVNRKLKEYHLKDMRRAFIDVIRERLKDVWTREAAIAWSKLFCRISNGILKGISASC</sequence>
<keyword evidence="4 7" id="KW-0561">Oxygen transport</keyword>
<dbReference type="SUPFAM" id="SSF46458">
    <property type="entry name" value="Globin-like"/>
    <property type="match status" value="1"/>
</dbReference>
<comment type="subunit">
    <text evidence="1">Monomer.</text>
</comment>
<evidence type="ECO:0000256" key="3">
    <source>
        <dbReference type="ARBA" id="ARBA00022617"/>
    </source>
</evidence>
<evidence type="ECO:0000313" key="10">
    <source>
        <dbReference type="RefSeq" id="XP_031556211.1"/>
    </source>
</evidence>
<dbReference type="RefSeq" id="XP_031556211.1">
    <property type="nucleotide sequence ID" value="XM_031700351.1"/>
</dbReference>
<organism evidence="9 10">
    <name type="scientific">Actinia tenebrosa</name>
    <name type="common">Australian red waratah sea anemone</name>
    <dbReference type="NCBI Taxonomy" id="6105"/>
    <lineage>
        <taxon>Eukaryota</taxon>
        <taxon>Metazoa</taxon>
        <taxon>Cnidaria</taxon>
        <taxon>Anthozoa</taxon>
        <taxon>Hexacorallia</taxon>
        <taxon>Actiniaria</taxon>
        <taxon>Actiniidae</taxon>
        <taxon>Actinia</taxon>
    </lineage>
</organism>
<keyword evidence="3 7" id="KW-0349">Heme</keyword>
<dbReference type="Pfam" id="PF00042">
    <property type="entry name" value="Globin"/>
    <property type="match status" value="1"/>
</dbReference>
<dbReference type="GO" id="GO:0020037">
    <property type="term" value="F:heme binding"/>
    <property type="evidence" value="ECO:0007669"/>
    <property type="project" value="InterPro"/>
</dbReference>
<dbReference type="Proteomes" id="UP000515163">
    <property type="component" value="Unplaced"/>
</dbReference>